<dbReference type="InterPro" id="IPR051396">
    <property type="entry name" value="Bact_Antivir_Def_Nuclease"/>
</dbReference>
<name>A0A3M3N6C5_9PSED</name>
<dbReference type="CDD" id="cd01026">
    <property type="entry name" value="TOPRIM_OLD"/>
    <property type="match status" value="1"/>
</dbReference>
<gene>
    <name evidence="3" type="ORF">ALQ49_03489</name>
</gene>
<comment type="caution">
    <text evidence="3">The sequence shown here is derived from an EMBL/GenBank/DDBJ whole genome shotgun (WGS) entry which is preliminary data.</text>
</comment>
<evidence type="ECO:0000313" key="3">
    <source>
        <dbReference type="EMBL" id="RMN95129.1"/>
    </source>
</evidence>
<dbReference type="CDD" id="cd00267">
    <property type="entry name" value="ABC_ATPase"/>
    <property type="match status" value="1"/>
</dbReference>
<evidence type="ECO:0000259" key="2">
    <source>
        <dbReference type="Pfam" id="PF20469"/>
    </source>
</evidence>
<proteinExistence type="predicted"/>
<feature type="domain" description="OLD protein-like TOPRIM" evidence="2">
    <location>
        <begin position="385"/>
        <end position="451"/>
    </location>
</feature>
<keyword evidence="3" id="KW-0378">Hydrolase</keyword>
<organism evidence="3 4">
    <name type="scientific">Pseudomonas syringae pv. apii</name>
    <dbReference type="NCBI Taxonomy" id="81036"/>
    <lineage>
        <taxon>Bacteria</taxon>
        <taxon>Pseudomonadati</taxon>
        <taxon>Pseudomonadota</taxon>
        <taxon>Gammaproteobacteria</taxon>
        <taxon>Pseudomonadales</taxon>
        <taxon>Pseudomonadaceae</taxon>
        <taxon>Pseudomonas</taxon>
    </lineage>
</organism>
<dbReference type="Pfam" id="PF13304">
    <property type="entry name" value="AAA_21"/>
    <property type="match status" value="1"/>
</dbReference>
<dbReference type="AlphaFoldDB" id="A0A3M3N6C5"/>
<keyword evidence="3" id="KW-0255">Endonuclease</keyword>
<dbReference type="RefSeq" id="WP_074846289.1">
    <property type="nucleotide sequence ID" value="NZ_RBPB01000123.1"/>
</dbReference>
<dbReference type="InterPro" id="IPR034139">
    <property type="entry name" value="TOPRIM_OLD"/>
</dbReference>
<dbReference type="SUPFAM" id="SSF52540">
    <property type="entry name" value="P-loop containing nucleoside triphosphate hydrolases"/>
    <property type="match status" value="1"/>
</dbReference>
<evidence type="ECO:0000259" key="1">
    <source>
        <dbReference type="Pfam" id="PF13304"/>
    </source>
</evidence>
<dbReference type="Pfam" id="PF20469">
    <property type="entry name" value="OLD-like_TOPRIM"/>
    <property type="match status" value="1"/>
</dbReference>
<dbReference type="PANTHER" id="PTHR43581:SF4">
    <property type="entry name" value="ATP_GTP PHOSPHATASE"/>
    <property type="match status" value="1"/>
</dbReference>
<reference evidence="3 4" key="1">
    <citation type="submission" date="2018-08" db="EMBL/GenBank/DDBJ databases">
        <title>Recombination of ecologically and evolutionarily significant loci maintains genetic cohesion in the Pseudomonas syringae species complex.</title>
        <authorList>
            <person name="Dillon M."/>
            <person name="Thakur S."/>
            <person name="Almeida R.N.D."/>
            <person name="Weir B.S."/>
            <person name="Guttman D.S."/>
        </authorList>
    </citation>
    <scope>NUCLEOTIDE SEQUENCE [LARGE SCALE GENOMIC DNA]</scope>
    <source>
        <strain evidence="3 4">1089_5</strain>
    </source>
</reference>
<dbReference type="PANTHER" id="PTHR43581">
    <property type="entry name" value="ATP/GTP PHOSPHATASE"/>
    <property type="match status" value="1"/>
</dbReference>
<sequence>MSHYITKLSVQNFKSCRDLSVDLTEFVPLVGYNNAGKSNVLSALEWLFKDRLLSSSDFNDPVRDIVVEGEIVGVDEAILARLDVKHRRSIEGFVVDEKIRIRRTQSPDATKKGDIELSVYHPGGEYRSNPAGIWNAIKQLFPEPIRIAAMDNAAEDATKAKTTSTIGKLLAEFCTAVRQKNAGLIDRHLGAISRRLGADGNRRLPELNTIDNSINTKIEELFPGISLKLHFEIPTFEELFKSGTVKIYEGDDVARDFTAYGHGAQRSVQMALVRHLAEVKRGIDSPTTTLLLIDEPELYLHPFAIEQVREALHTLSKNGYQIVFSTHSAQMITADRAQHTLLIRKTADQGTYARKRLQDALNIVLPNAVAQSQHLFALSQSSSVLFANRVILTEGKTELRLLPHIYKLVSGYTLGQHQLAMVETGSVDSISKTLSVLHEMDIPALAIVDLDYAFRGGIRNGFITLLDEPMIKLLAMLRQMEVDGICALNGGLPTSSNSPISAAKAFELLAAKVEAVPYIAELHEKLLDKNIWLWKSGAIEAHLGLADKSEAVWAAFKISADTLGLEASCADFASVRDLSNWIGRV</sequence>
<dbReference type="GO" id="GO:0004519">
    <property type="term" value="F:endonuclease activity"/>
    <property type="evidence" value="ECO:0007669"/>
    <property type="project" value="UniProtKB-KW"/>
</dbReference>
<feature type="domain" description="ATPase AAA-type core" evidence="1">
    <location>
        <begin position="29"/>
        <end position="329"/>
    </location>
</feature>
<dbReference type="Proteomes" id="UP000278062">
    <property type="component" value="Unassembled WGS sequence"/>
</dbReference>
<dbReference type="InterPro" id="IPR027417">
    <property type="entry name" value="P-loop_NTPase"/>
</dbReference>
<dbReference type="GO" id="GO:0016887">
    <property type="term" value="F:ATP hydrolysis activity"/>
    <property type="evidence" value="ECO:0007669"/>
    <property type="project" value="InterPro"/>
</dbReference>
<dbReference type="GO" id="GO:0005524">
    <property type="term" value="F:ATP binding"/>
    <property type="evidence" value="ECO:0007669"/>
    <property type="project" value="InterPro"/>
</dbReference>
<dbReference type="Gene3D" id="3.40.50.300">
    <property type="entry name" value="P-loop containing nucleotide triphosphate hydrolases"/>
    <property type="match status" value="1"/>
</dbReference>
<protein>
    <submittedName>
        <fullName evidence="3">ATP-dependent OLD family endonuclease</fullName>
    </submittedName>
</protein>
<keyword evidence="3" id="KW-0540">Nuclease</keyword>
<dbReference type="EMBL" id="RBPL01000078">
    <property type="protein sequence ID" value="RMN95129.1"/>
    <property type="molecule type" value="Genomic_DNA"/>
</dbReference>
<accession>A0A3M3N6C5</accession>
<dbReference type="InterPro" id="IPR003959">
    <property type="entry name" value="ATPase_AAA_core"/>
</dbReference>
<evidence type="ECO:0000313" key="4">
    <source>
        <dbReference type="Proteomes" id="UP000278062"/>
    </source>
</evidence>